<evidence type="ECO:0000256" key="7">
    <source>
        <dbReference type="ARBA" id="ARBA00022857"/>
    </source>
</evidence>
<keyword evidence="10 12" id="KW-0486">Methionine biosynthesis</keyword>
<keyword evidence="6 12" id="KW-0378">Hydrolase</keyword>
<keyword evidence="5 12" id="KW-0658">Purine biosynthesis</keyword>
<dbReference type="GO" id="GO:0009086">
    <property type="term" value="P:methionine biosynthetic process"/>
    <property type="evidence" value="ECO:0007669"/>
    <property type="project" value="UniProtKB-KW"/>
</dbReference>
<dbReference type="InterPro" id="IPR020630">
    <property type="entry name" value="THF_DH/CycHdrlase_cat_dom"/>
</dbReference>
<dbReference type="EMBL" id="OMOD01000002">
    <property type="protein sequence ID" value="SPF31691.1"/>
    <property type="molecule type" value="Genomic_DNA"/>
</dbReference>
<dbReference type="OrthoDB" id="9803580at2"/>
<keyword evidence="9 12" id="KW-0368">Histidine biosynthesis</keyword>
<comment type="similarity">
    <text evidence="12">Belongs to the tetrahydrofolate dehydrogenase/cyclohydrolase family.</text>
</comment>
<evidence type="ECO:0000313" key="16">
    <source>
        <dbReference type="Proteomes" id="UP000238701"/>
    </source>
</evidence>
<evidence type="ECO:0000256" key="9">
    <source>
        <dbReference type="ARBA" id="ARBA00023102"/>
    </source>
</evidence>
<dbReference type="SUPFAM" id="SSF51735">
    <property type="entry name" value="NAD(P)-binding Rossmann-fold domains"/>
    <property type="match status" value="1"/>
</dbReference>
<dbReference type="Gene3D" id="3.40.50.10860">
    <property type="entry name" value="Leucine Dehydrogenase, chain A, domain 1"/>
    <property type="match status" value="1"/>
</dbReference>
<feature type="domain" description="Tetrahydrofolate dehydrogenase/cyclohydrolase catalytic" evidence="13">
    <location>
        <begin position="6"/>
        <end position="120"/>
    </location>
</feature>
<evidence type="ECO:0000259" key="13">
    <source>
        <dbReference type="Pfam" id="PF00763"/>
    </source>
</evidence>
<comment type="subunit">
    <text evidence="2 12">Homodimer.</text>
</comment>
<dbReference type="InterPro" id="IPR020631">
    <property type="entry name" value="THF_DH/CycHdrlase_NAD-bd_dom"/>
</dbReference>
<dbReference type="PANTHER" id="PTHR48099">
    <property type="entry name" value="C-1-TETRAHYDROFOLATE SYNTHASE, CYTOPLASMIC-RELATED"/>
    <property type="match status" value="1"/>
</dbReference>
<gene>
    <name evidence="12 15" type="primary">folD</name>
    <name evidence="15" type="ORF">SBA1_100113</name>
</gene>
<evidence type="ECO:0000259" key="14">
    <source>
        <dbReference type="Pfam" id="PF02882"/>
    </source>
</evidence>
<evidence type="ECO:0000313" key="15">
    <source>
        <dbReference type="EMBL" id="SPF31691.1"/>
    </source>
</evidence>
<dbReference type="InterPro" id="IPR036291">
    <property type="entry name" value="NAD(P)-bd_dom_sf"/>
</dbReference>
<dbReference type="GO" id="GO:0004477">
    <property type="term" value="F:methenyltetrahydrofolate cyclohydrolase activity"/>
    <property type="evidence" value="ECO:0007669"/>
    <property type="project" value="UniProtKB-UniRule"/>
</dbReference>
<dbReference type="Gene3D" id="3.40.50.720">
    <property type="entry name" value="NAD(P)-binding Rossmann-like Domain"/>
    <property type="match status" value="1"/>
</dbReference>
<organism evidence="15 16">
    <name type="scientific">Candidatus Sulfotelmatobacter kueseliae</name>
    <dbReference type="NCBI Taxonomy" id="2042962"/>
    <lineage>
        <taxon>Bacteria</taxon>
        <taxon>Pseudomonadati</taxon>
        <taxon>Acidobacteriota</taxon>
        <taxon>Terriglobia</taxon>
        <taxon>Terriglobales</taxon>
        <taxon>Candidatus Korobacteraceae</taxon>
        <taxon>Candidatus Sulfotelmatobacter</taxon>
    </lineage>
</organism>
<dbReference type="CDD" id="cd01080">
    <property type="entry name" value="NAD_bind_m-THF_DH_Cyclohyd"/>
    <property type="match status" value="1"/>
</dbReference>
<keyword evidence="7 12" id="KW-0521">NADP</keyword>
<keyword evidence="11 12" id="KW-0511">Multifunctional enzyme</keyword>
<feature type="domain" description="Tetrahydrofolate dehydrogenase/cyclohydrolase NAD(P)-binding" evidence="14">
    <location>
        <begin position="139"/>
        <end position="302"/>
    </location>
</feature>
<dbReference type="Pfam" id="PF00763">
    <property type="entry name" value="THF_DHG_CYH"/>
    <property type="match status" value="1"/>
</dbReference>
<dbReference type="SUPFAM" id="SSF53223">
    <property type="entry name" value="Aminoacid dehydrogenase-like, N-terminal domain"/>
    <property type="match status" value="1"/>
</dbReference>
<name>A0A2U3JWC0_9BACT</name>
<evidence type="ECO:0000256" key="6">
    <source>
        <dbReference type="ARBA" id="ARBA00022801"/>
    </source>
</evidence>
<dbReference type="FunFam" id="3.40.50.10860:FF:000005">
    <property type="entry name" value="C-1-tetrahydrofolate synthase, cytoplasmic, putative"/>
    <property type="match status" value="1"/>
</dbReference>
<dbReference type="GO" id="GO:0005829">
    <property type="term" value="C:cytosol"/>
    <property type="evidence" value="ECO:0007669"/>
    <property type="project" value="TreeGrafter"/>
</dbReference>
<sequence length="313" mass="32962">MPALILDGTRIAQEIRSEVAAEVKAMTAAGVRPGLAVVLVGHNPASEIYVRGKVKACEEVGVYSEQFTPSESATTAELLALIEGLNRRDEIDGILVQLPLPAQVDAKKVLLAVDPAKDVDGFHPMNVGFLSTQRPGLVPCTPAGIIEILQRSGIPIAGQEAVVVGRSDIVGKPVAMLLTNANATVTICHSKTRDLAGVCRRADILVAAIGRAGMITRDFMKPGATVIDVGMNTVTGLAEFRRFFAGNARREEMFAKKGTTLVGDVHPEVAEIAGAITPVPGGVGPLTIAMLMFNTAKAAKMRRGNRVAELSRA</sequence>
<dbReference type="EC" id="1.5.1.5" evidence="12"/>
<reference evidence="16" key="1">
    <citation type="submission" date="2018-02" db="EMBL/GenBank/DDBJ databases">
        <authorList>
            <person name="Hausmann B."/>
        </authorList>
    </citation>
    <scope>NUCLEOTIDE SEQUENCE [LARGE SCALE GENOMIC DNA]</scope>
    <source>
        <strain evidence="16">Peat soil MAG SbA1</strain>
    </source>
</reference>
<dbReference type="GO" id="GO:0035999">
    <property type="term" value="P:tetrahydrofolate interconversion"/>
    <property type="evidence" value="ECO:0007669"/>
    <property type="project" value="UniProtKB-UniRule"/>
</dbReference>
<protein>
    <recommendedName>
        <fullName evidence="12">Bifunctional protein FolD</fullName>
    </recommendedName>
    <domain>
        <recommendedName>
            <fullName evidence="12">Methylenetetrahydrofolate dehydrogenase</fullName>
            <ecNumber evidence="12">1.5.1.5</ecNumber>
        </recommendedName>
    </domain>
    <domain>
        <recommendedName>
            <fullName evidence="12">Methenyltetrahydrofolate cyclohydrolase</fullName>
            <ecNumber evidence="12">3.5.4.9</ecNumber>
        </recommendedName>
    </domain>
</protein>
<dbReference type="InterPro" id="IPR000672">
    <property type="entry name" value="THF_DH/CycHdrlase"/>
</dbReference>
<comment type="pathway">
    <text evidence="1 12">One-carbon metabolism; tetrahydrofolate interconversion.</text>
</comment>
<keyword evidence="3 12" id="KW-0554">One-carbon metabolism</keyword>
<evidence type="ECO:0000256" key="10">
    <source>
        <dbReference type="ARBA" id="ARBA00023167"/>
    </source>
</evidence>
<comment type="catalytic activity">
    <reaction evidence="12">
        <text>(6R)-5,10-methylene-5,6,7,8-tetrahydrofolate + NADP(+) = (6R)-5,10-methenyltetrahydrofolate + NADPH</text>
        <dbReference type="Rhea" id="RHEA:22812"/>
        <dbReference type="ChEBI" id="CHEBI:15636"/>
        <dbReference type="ChEBI" id="CHEBI:57455"/>
        <dbReference type="ChEBI" id="CHEBI:57783"/>
        <dbReference type="ChEBI" id="CHEBI:58349"/>
        <dbReference type="EC" id="1.5.1.5"/>
    </reaction>
</comment>
<evidence type="ECO:0000256" key="1">
    <source>
        <dbReference type="ARBA" id="ARBA00004777"/>
    </source>
</evidence>
<dbReference type="PANTHER" id="PTHR48099:SF5">
    <property type="entry name" value="C-1-TETRAHYDROFOLATE SYNTHASE, CYTOPLASMIC"/>
    <property type="match status" value="1"/>
</dbReference>
<comment type="caution">
    <text evidence="12">Lacks conserved residue(s) required for the propagation of feature annotation.</text>
</comment>
<comment type="function">
    <text evidence="12">Catalyzes the oxidation of 5,10-methylenetetrahydrofolate to 5,10-methenyltetrahydrofolate and then the hydrolysis of 5,10-methenyltetrahydrofolate to 10-formyltetrahydrofolate.</text>
</comment>
<dbReference type="EC" id="3.5.4.9" evidence="12"/>
<feature type="binding site" evidence="12">
    <location>
        <begin position="165"/>
        <end position="167"/>
    </location>
    <ligand>
        <name>NADP(+)</name>
        <dbReference type="ChEBI" id="CHEBI:58349"/>
    </ligand>
</feature>
<evidence type="ECO:0000256" key="5">
    <source>
        <dbReference type="ARBA" id="ARBA00022755"/>
    </source>
</evidence>
<dbReference type="HAMAP" id="MF_01576">
    <property type="entry name" value="THF_DHG_CYH"/>
    <property type="match status" value="1"/>
</dbReference>
<dbReference type="InterPro" id="IPR046346">
    <property type="entry name" value="Aminoacid_DH-like_N_sf"/>
</dbReference>
<comment type="catalytic activity">
    <reaction evidence="12">
        <text>(6R)-5,10-methenyltetrahydrofolate + H2O = (6R)-10-formyltetrahydrofolate + H(+)</text>
        <dbReference type="Rhea" id="RHEA:23700"/>
        <dbReference type="ChEBI" id="CHEBI:15377"/>
        <dbReference type="ChEBI" id="CHEBI:15378"/>
        <dbReference type="ChEBI" id="CHEBI:57455"/>
        <dbReference type="ChEBI" id="CHEBI:195366"/>
        <dbReference type="EC" id="3.5.4.9"/>
    </reaction>
</comment>
<keyword evidence="8 12" id="KW-0560">Oxidoreductase</keyword>
<evidence type="ECO:0000256" key="4">
    <source>
        <dbReference type="ARBA" id="ARBA00022605"/>
    </source>
</evidence>
<evidence type="ECO:0000256" key="3">
    <source>
        <dbReference type="ARBA" id="ARBA00022563"/>
    </source>
</evidence>
<dbReference type="GO" id="GO:0000105">
    <property type="term" value="P:L-histidine biosynthetic process"/>
    <property type="evidence" value="ECO:0007669"/>
    <property type="project" value="UniProtKB-KW"/>
</dbReference>
<dbReference type="GO" id="GO:0006164">
    <property type="term" value="P:purine nucleotide biosynthetic process"/>
    <property type="evidence" value="ECO:0007669"/>
    <property type="project" value="UniProtKB-KW"/>
</dbReference>
<dbReference type="Proteomes" id="UP000238701">
    <property type="component" value="Unassembled WGS sequence"/>
</dbReference>
<accession>A0A2U3JWC0</accession>
<dbReference type="GO" id="GO:0004488">
    <property type="term" value="F:methylenetetrahydrofolate dehydrogenase (NADP+) activity"/>
    <property type="evidence" value="ECO:0007669"/>
    <property type="project" value="UniProtKB-UniRule"/>
</dbReference>
<dbReference type="PRINTS" id="PR00085">
    <property type="entry name" value="THFDHDRGNASE"/>
</dbReference>
<dbReference type="Pfam" id="PF02882">
    <property type="entry name" value="THF_DHG_CYH_C"/>
    <property type="match status" value="1"/>
</dbReference>
<dbReference type="FunFam" id="3.40.50.720:FF:000094">
    <property type="entry name" value="Bifunctional protein FolD"/>
    <property type="match status" value="1"/>
</dbReference>
<keyword evidence="4 12" id="KW-0028">Amino-acid biosynthesis</keyword>
<dbReference type="UniPathway" id="UPA00193"/>
<evidence type="ECO:0000256" key="8">
    <source>
        <dbReference type="ARBA" id="ARBA00023002"/>
    </source>
</evidence>
<evidence type="ECO:0000256" key="11">
    <source>
        <dbReference type="ARBA" id="ARBA00023268"/>
    </source>
</evidence>
<evidence type="ECO:0000256" key="2">
    <source>
        <dbReference type="ARBA" id="ARBA00011738"/>
    </source>
</evidence>
<dbReference type="AlphaFoldDB" id="A0A2U3JWC0"/>
<evidence type="ECO:0000256" key="12">
    <source>
        <dbReference type="HAMAP-Rule" id="MF_01576"/>
    </source>
</evidence>
<proteinExistence type="inferred from homology"/>